<dbReference type="InterPro" id="IPR005139">
    <property type="entry name" value="PCRF"/>
</dbReference>
<organism evidence="10 11">
    <name type="scientific">Phoenicibacter congonensis</name>
    <dbReference type="NCBI Taxonomy" id="1944646"/>
    <lineage>
        <taxon>Bacteria</taxon>
        <taxon>Bacillati</taxon>
        <taxon>Actinomycetota</taxon>
        <taxon>Coriobacteriia</taxon>
        <taxon>Eggerthellales</taxon>
        <taxon>Eggerthellaceae</taxon>
        <taxon>Phoenicibacter</taxon>
    </lineage>
</organism>
<keyword evidence="8" id="KW-0175">Coiled coil</keyword>
<dbReference type="Proteomes" id="UP001168575">
    <property type="component" value="Unassembled WGS sequence"/>
</dbReference>
<gene>
    <name evidence="7 10" type="primary">prfA</name>
    <name evidence="10" type="ORF">Q3982_01460</name>
</gene>
<dbReference type="GO" id="GO:0016149">
    <property type="term" value="F:translation release factor activity, codon specific"/>
    <property type="evidence" value="ECO:0007669"/>
    <property type="project" value="UniProtKB-UniRule"/>
</dbReference>
<sequence>MADAELKSKMGDFLKAYHDLEEKMADPAIISDQKEYNRLAKEYSRQGDLAKLAKEYVSLMNDLEEAKEMLSDAEMKSFATEEISRIEPLLPDMEEQIKILLIPEDPADEKDIIVEIRAAAGGDEAAIFAGDLYKMYERFAGSQGWKIELMDVSAAEIGGYKEIQFKVKGDYVYSLMKFESGVHRVQRVPKTESQGRIHTSTATVAVLPEADEVEVEINEGDLRIDVFRAGGPGGQCVNTTDSAVRITHLPTGLVVQSQDQKSQLQNKIAAMSVLRARLYEKMLADQQAEEGAKRLAQIGSGDRAEKIRTYNGPQDRVTDHRIGVSMTYNGVLLGDKLIDMINALQAADRAQKLEDAV</sequence>
<dbReference type="PANTHER" id="PTHR43804:SF7">
    <property type="entry name" value="LD18447P"/>
    <property type="match status" value="1"/>
</dbReference>
<dbReference type="Gene3D" id="3.30.160.20">
    <property type="match status" value="1"/>
</dbReference>
<dbReference type="SUPFAM" id="SSF75620">
    <property type="entry name" value="Release factor"/>
    <property type="match status" value="1"/>
</dbReference>
<dbReference type="EMBL" id="JAUMVS010000011">
    <property type="protein sequence ID" value="MDO4841330.1"/>
    <property type="molecule type" value="Genomic_DNA"/>
</dbReference>
<evidence type="ECO:0000256" key="3">
    <source>
        <dbReference type="ARBA" id="ARBA00022481"/>
    </source>
</evidence>
<feature type="modified residue" description="N5-methylglutamine" evidence="7">
    <location>
        <position position="235"/>
    </location>
</feature>
<keyword evidence="5 7" id="KW-0648">Protein biosynthesis</keyword>
<dbReference type="SMART" id="SM00937">
    <property type="entry name" value="PCRF"/>
    <property type="match status" value="1"/>
</dbReference>
<keyword evidence="4 7" id="KW-0963">Cytoplasm</keyword>
<dbReference type="NCBIfam" id="NF001859">
    <property type="entry name" value="PRK00591.1"/>
    <property type="match status" value="1"/>
</dbReference>
<dbReference type="InterPro" id="IPR045853">
    <property type="entry name" value="Pep_chain_release_fac_I_sf"/>
</dbReference>
<evidence type="ECO:0000256" key="1">
    <source>
        <dbReference type="ARBA" id="ARBA00002986"/>
    </source>
</evidence>
<dbReference type="InterPro" id="IPR050057">
    <property type="entry name" value="Prokaryotic/Mito_RF"/>
</dbReference>
<dbReference type="PROSITE" id="PS00745">
    <property type="entry name" value="RF_PROK_I"/>
    <property type="match status" value="1"/>
</dbReference>
<feature type="coiled-coil region" evidence="8">
    <location>
        <begin position="49"/>
        <end position="76"/>
    </location>
</feature>
<dbReference type="GO" id="GO:0005737">
    <property type="term" value="C:cytoplasm"/>
    <property type="evidence" value="ECO:0007669"/>
    <property type="project" value="UniProtKB-SubCell"/>
</dbReference>
<dbReference type="FunFam" id="3.30.160.20:FF:000004">
    <property type="entry name" value="Peptide chain release factor 1"/>
    <property type="match status" value="1"/>
</dbReference>
<evidence type="ECO:0000313" key="11">
    <source>
        <dbReference type="Proteomes" id="UP001168575"/>
    </source>
</evidence>
<evidence type="ECO:0000313" key="10">
    <source>
        <dbReference type="EMBL" id="MDO4841330.1"/>
    </source>
</evidence>
<comment type="PTM">
    <text evidence="7">Methylated by PrmC. Methylation increases the termination efficiency of RF1.</text>
</comment>
<protein>
    <recommendedName>
        <fullName evidence="6 7">Peptide chain release factor 1</fullName>
        <shortName evidence="7">RF-1</shortName>
    </recommendedName>
</protein>
<dbReference type="InterPro" id="IPR000352">
    <property type="entry name" value="Pep_chain_release_fac_I"/>
</dbReference>
<name>A0AA43RGI9_9ACTN</name>
<keyword evidence="3 7" id="KW-0488">Methylation</keyword>
<comment type="similarity">
    <text evidence="2 7">Belongs to the prokaryotic/mitochondrial release factor family.</text>
</comment>
<evidence type="ECO:0000256" key="4">
    <source>
        <dbReference type="ARBA" id="ARBA00022490"/>
    </source>
</evidence>
<dbReference type="HAMAP" id="MF_00093">
    <property type="entry name" value="Rel_fac_1"/>
    <property type="match status" value="1"/>
</dbReference>
<dbReference type="InterPro" id="IPR004373">
    <property type="entry name" value="RF-1"/>
</dbReference>
<evidence type="ECO:0000256" key="7">
    <source>
        <dbReference type="HAMAP-Rule" id="MF_00093"/>
    </source>
</evidence>
<dbReference type="NCBIfam" id="TIGR00019">
    <property type="entry name" value="prfA"/>
    <property type="match status" value="1"/>
</dbReference>
<dbReference type="Gene3D" id="3.30.70.1660">
    <property type="match status" value="1"/>
</dbReference>
<dbReference type="AlphaFoldDB" id="A0AA43RGI9"/>
<reference evidence="10" key="1">
    <citation type="submission" date="2023-07" db="EMBL/GenBank/DDBJ databases">
        <title>Between Cages and Wild: Unraveling the Impact of Captivity on Animal Microbiomes and Antimicrobial Resistance.</title>
        <authorList>
            <person name="Schmartz G.P."/>
            <person name="Rehner J."/>
            <person name="Schuff M.J."/>
            <person name="Becker S.L."/>
            <person name="Kravczyk M."/>
            <person name="Gurevich A."/>
            <person name="Francke R."/>
            <person name="Mueller R."/>
            <person name="Keller V."/>
            <person name="Keller A."/>
        </authorList>
    </citation>
    <scope>NUCLEOTIDE SEQUENCE</scope>
    <source>
        <strain evidence="10">S12M_St_49</strain>
    </source>
</reference>
<dbReference type="PANTHER" id="PTHR43804">
    <property type="entry name" value="LD18447P"/>
    <property type="match status" value="1"/>
</dbReference>
<feature type="domain" description="Prokaryotic-type class I peptide chain release factors" evidence="9">
    <location>
        <begin position="228"/>
        <end position="244"/>
    </location>
</feature>
<dbReference type="Gene3D" id="6.10.140.1950">
    <property type="match status" value="1"/>
</dbReference>
<evidence type="ECO:0000256" key="6">
    <source>
        <dbReference type="ARBA" id="ARBA00050039"/>
    </source>
</evidence>
<evidence type="ECO:0000256" key="8">
    <source>
        <dbReference type="SAM" id="Coils"/>
    </source>
</evidence>
<accession>A0AA43RGI9</accession>
<proteinExistence type="inferred from homology"/>
<comment type="caution">
    <text evidence="10">The sequence shown here is derived from an EMBL/GenBank/DDBJ whole genome shotgun (WGS) entry which is preliminary data.</text>
</comment>
<dbReference type="Pfam" id="PF03462">
    <property type="entry name" value="PCRF"/>
    <property type="match status" value="1"/>
</dbReference>
<comment type="function">
    <text evidence="1 7">Peptide chain release factor 1 directs the termination of translation in response to the peptide chain termination codons UAG and UAA.</text>
</comment>
<keyword evidence="11" id="KW-1185">Reference proteome</keyword>
<comment type="subcellular location">
    <subcellularLocation>
        <location evidence="7">Cytoplasm</location>
    </subcellularLocation>
</comment>
<evidence type="ECO:0000256" key="2">
    <source>
        <dbReference type="ARBA" id="ARBA00010835"/>
    </source>
</evidence>
<dbReference type="FunFam" id="3.30.70.1660:FF:000002">
    <property type="entry name" value="Peptide chain release factor 1"/>
    <property type="match status" value="1"/>
</dbReference>
<dbReference type="Pfam" id="PF00472">
    <property type="entry name" value="RF-1"/>
    <property type="match status" value="1"/>
</dbReference>
<evidence type="ECO:0000256" key="5">
    <source>
        <dbReference type="ARBA" id="ARBA00022917"/>
    </source>
</evidence>
<evidence type="ECO:0000259" key="9">
    <source>
        <dbReference type="PROSITE" id="PS00745"/>
    </source>
</evidence>